<sequence length="196" mass="22261">MQLPQIRLTSQPAQMVISTERPRQSIEQPKAELVLQQPKPELTIRRTPAKLTIDQTKAREDVDLKSVFRRTEEAAQLGQRDALQGIARRAAEGDELMRIENKSNPIPSHAKRNSEGPEKQFNIGWVPSHGSVKIDYTPGKVEIDVKTNPVINNTRPRQVIHDYEPGKVNITLKQHASLSVDFEGLMYKGIHYEQEI</sequence>
<protein>
    <recommendedName>
        <fullName evidence="4">YviE</fullName>
    </recommendedName>
</protein>
<evidence type="ECO:0008006" key="4">
    <source>
        <dbReference type="Google" id="ProtNLM"/>
    </source>
</evidence>
<dbReference type="Pfam" id="PF20074">
    <property type="entry name" value="DUF6470"/>
    <property type="match status" value="1"/>
</dbReference>
<evidence type="ECO:0000313" key="3">
    <source>
        <dbReference type="Proteomes" id="UP000031563"/>
    </source>
</evidence>
<dbReference type="RefSeq" id="WP_040047552.1">
    <property type="nucleotide sequence ID" value="NZ_JWIR02000024.1"/>
</dbReference>
<accession>A0A0F5I779</accession>
<dbReference type="STRING" id="1221996.QY95_00837"/>
<comment type="caution">
    <text evidence="2">The sequence shown here is derived from an EMBL/GenBank/DDBJ whole genome shotgun (WGS) entry which is preliminary data.</text>
</comment>
<gene>
    <name evidence="2" type="ORF">QY95_00837</name>
</gene>
<name>A0A0F5I779_BACTR</name>
<feature type="region of interest" description="Disordered" evidence="1">
    <location>
        <begin position="1"/>
        <end position="28"/>
    </location>
</feature>
<feature type="region of interest" description="Disordered" evidence="1">
    <location>
        <begin position="102"/>
        <end position="124"/>
    </location>
</feature>
<keyword evidence="3" id="KW-1185">Reference proteome</keyword>
<feature type="compositionally biased region" description="Polar residues" evidence="1">
    <location>
        <begin position="7"/>
        <end position="17"/>
    </location>
</feature>
<dbReference type="Proteomes" id="UP000031563">
    <property type="component" value="Unassembled WGS sequence"/>
</dbReference>
<reference evidence="2" key="1">
    <citation type="submission" date="2015-02" db="EMBL/GenBank/DDBJ databases">
        <title>Genome Assembly of Bacillaceae bacterium MTCC 8252.</title>
        <authorList>
            <person name="Verma A."/>
            <person name="Khatri I."/>
            <person name="Mual P."/>
            <person name="Subramanian S."/>
            <person name="Krishnamurthi S."/>
        </authorList>
    </citation>
    <scope>NUCLEOTIDE SEQUENCE [LARGE SCALE GENOMIC DNA]</scope>
    <source>
        <strain evidence="2">MTCC 8252</strain>
    </source>
</reference>
<dbReference type="EMBL" id="JWIR02000024">
    <property type="protein sequence ID" value="KKB41130.1"/>
    <property type="molecule type" value="Genomic_DNA"/>
</dbReference>
<evidence type="ECO:0000256" key="1">
    <source>
        <dbReference type="SAM" id="MobiDB-lite"/>
    </source>
</evidence>
<dbReference type="InterPro" id="IPR045527">
    <property type="entry name" value="DUF6470"/>
</dbReference>
<dbReference type="AlphaFoldDB" id="A0A0F5I779"/>
<organism evidence="2 3">
    <name type="scientific">Bacillus thermotolerans</name>
    <name type="common">Quasibacillus thermotolerans</name>
    <dbReference type="NCBI Taxonomy" id="1221996"/>
    <lineage>
        <taxon>Bacteria</taxon>
        <taxon>Bacillati</taxon>
        <taxon>Bacillota</taxon>
        <taxon>Bacilli</taxon>
        <taxon>Bacillales</taxon>
        <taxon>Bacillaceae</taxon>
        <taxon>Bacillus</taxon>
    </lineage>
</organism>
<evidence type="ECO:0000313" key="2">
    <source>
        <dbReference type="EMBL" id="KKB41130.1"/>
    </source>
</evidence>
<dbReference type="OrthoDB" id="2112831at2"/>
<proteinExistence type="predicted"/>